<dbReference type="InterPro" id="IPR017172">
    <property type="entry name" value="Lsacc_core_hep_kinase_RfaP"/>
</dbReference>
<keyword evidence="1" id="KW-0067">ATP-binding</keyword>
<protein>
    <recommendedName>
        <fullName evidence="1">Lipopolysaccharide core heptose(I) kinase</fullName>
        <ecNumber evidence="1">2.7.1.-</ecNumber>
    </recommendedName>
</protein>
<dbReference type="EMBL" id="PQVH01000012">
    <property type="protein sequence ID" value="TFW70618.1"/>
    <property type="molecule type" value="Genomic_DNA"/>
</dbReference>
<dbReference type="GO" id="GO:0016301">
    <property type="term" value="F:kinase activity"/>
    <property type="evidence" value="ECO:0007669"/>
    <property type="project" value="UniProtKB-UniRule"/>
</dbReference>
<dbReference type="InterPro" id="IPR011009">
    <property type="entry name" value="Kinase-like_dom_sf"/>
</dbReference>
<evidence type="ECO:0000313" key="4">
    <source>
        <dbReference type="Proteomes" id="UP000297706"/>
    </source>
</evidence>
<dbReference type="EC" id="2.7.1.-" evidence="1"/>
<accession>A0A4Y9VQS2</accession>
<proteinExistence type="inferred from homology"/>
<keyword evidence="4" id="KW-1185">Reference proteome</keyword>
<keyword evidence="1" id="KW-0547">Nucleotide-binding</keyword>
<keyword evidence="1 3" id="KW-0418">Kinase</keyword>
<gene>
    <name evidence="3" type="ORF">C3Y98_09885</name>
</gene>
<sequence length="273" mass="31336">MTKLELPVLISKFLGADAFDQVMHLQGRVYRNVTGRRTVQVQFGDESYFVKQHFGVGWKEIFKSFLSFKVPILGALTEVSAIQKLNQIGIETTPLVGYGVRGCNPATQQSFIITKDLGDIISLEDLCANWKNNPPDARFKKRLIIAVAELARKLHKNGLNHRDFYLCHLCLDAQALQQNQIKLYLIDLHRMQIRPHPALKATMKDIAGLYFSSMDVGLTARDYLRFKRHYAVDFDGVTLDFWQHVAARADKLYAKFHSDKFQKRLQQEHAEVD</sequence>
<comment type="function">
    <text evidence="1">Kinase involved in the biosynthesis of the core oligosaccharide region of lipopolysaccharide (LPS). Catalyzes the phosphorylation of heptose I (HepI), the first heptose added to the Kdo2-lipid A module.</text>
</comment>
<dbReference type="PIRSF" id="PIRSF037318">
    <property type="entry name" value="RfaP"/>
    <property type="match status" value="1"/>
</dbReference>
<dbReference type="AlphaFoldDB" id="A0A4Y9VQS2"/>
<keyword evidence="1" id="KW-0448">Lipopolysaccharide biosynthesis</keyword>
<keyword evidence="1" id="KW-0808">Transferase</keyword>
<dbReference type="RefSeq" id="WP_135278422.1">
    <property type="nucleotide sequence ID" value="NZ_PQVH01000012.1"/>
</dbReference>
<dbReference type="GO" id="GO:0009244">
    <property type="term" value="P:lipopolysaccharide core region biosynthetic process"/>
    <property type="evidence" value="ECO:0007669"/>
    <property type="project" value="UniProtKB-UniRule"/>
</dbReference>
<feature type="active site" evidence="2">
    <location>
        <position position="163"/>
    </location>
</feature>
<comment type="pathway">
    <text evidence="1">Bacterial outer membrane biogenesis; LPS core biosynthesis.</text>
</comment>
<dbReference type="Proteomes" id="UP000297706">
    <property type="component" value="Unassembled WGS sequence"/>
</dbReference>
<evidence type="ECO:0000256" key="1">
    <source>
        <dbReference type="PIRNR" id="PIRNR037318"/>
    </source>
</evidence>
<organism evidence="3 4">
    <name type="scientific">Methylotenera oryzisoli</name>
    <dbReference type="NCBI Taxonomy" id="2080758"/>
    <lineage>
        <taxon>Bacteria</taxon>
        <taxon>Pseudomonadati</taxon>
        <taxon>Pseudomonadota</taxon>
        <taxon>Betaproteobacteria</taxon>
        <taxon>Nitrosomonadales</taxon>
        <taxon>Methylophilaceae</taxon>
        <taxon>Methylotenera</taxon>
    </lineage>
</organism>
<dbReference type="UniPathway" id="UPA00958"/>
<evidence type="ECO:0000256" key="2">
    <source>
        <dbReference type="PIRSR" id="PIRSR037318-50"/>
    </source>
</evidence>
<comment type="caution">
    <text evidence="3">The sequence shown here is derived from an EMBL/GenBank/DDBJ whole genome shotgun (WGS) entry which is preliminary data.</text>
</comment>
<dbReference type="GO" id="GO:0005524">
    <property type="term" value="F:ATP binding"/>
    <property type="evidence" value="ECO:0007669"/>
    <property type="project" value="UniProtKB-UniRule"/>
</dbReference>
<dbReference type="SUPFAM" id="SSF56112">
    <property type="entry name" value="Protein kinase-like (PK-like)"/>
    <property type="match status" value="1"/>
</dbReference>
<comment type="similarity">
    <text evidence="1">Belongs to the protein kinase superfamily. KdkA/rfaP family.</text>
</comment>
<reference evidence="3 4" key="1">
    <citation type="submission" date="2018-02" db="EMBL/GenBank/DDBJ databases">
        <title>A novel lanthanide dependent methylotroph, Methylotenera sp. La3113.</title>
        <authorList>
            <person name="Lv H."/>
            <person name="Tani A."/>
        </authorList>
    </citation>
    <scope>NUCLEOTIDE SEQUENCE [LARGE SCALE GENOMIC DNA]</scope>
    <source>
        <strain evidence="3 4">La3113</strain>
    </source>
</reference>
<dbReference type="NCBIfam" id="NF011703">
    <property type="entry name" value="PRK15123.1"/>
    <property type="match status" value="1"/>
</dbReference>
<dbReference type="OrthoDB" id="9782725at2"/>
<dbReference type="Pfam" id="PF06293">
    <property type="entry name" value="Kdo"/>
    <property type="match status" value="1"/>
</dbReference>
<name>A0A4Y9VQS2_9PROT</name>
<evidence type="ECO:0000313" key="3">
    <source>
        <dbReference type="EMBL" id="TFW70618.1"/>
    </source>
</evidence>